<feature type="region of interest" description="Disordered" evidence="9">
    <location>
        <begin position="124"/>
        <end position="174"/>
    </location>
</feature>
<comment type="subcellular location">
    <subcellularLocation>
        <location evidence="1">Nucleus</location>
        <location evidence="1">Nuclear pore complex</location>
    </subcellularLocation>
</comment>
<name>A0A9W6TXY7_9STRA</name>
<organism evidence="11 12">
    <name type="scientific">Phytophthora lilii</name>
    <dbReference type="NCBI Taxonomy" id="2077276"/>
    <lineage>
        <taxon>Eukaryota</taxon>
        <taxon>Sar</taxon>
        <taxon>Stramenopiles</taxon>
        <taxon>Oomycota</taxon>
        <taxon>Peronosporomycetes</taxon>
        <taxon>Peronosporales</taxon>
        <taxon>Peronosporaceae</taxon>
        <taxon>Phytophthora</taxon>
    </lineage>
</organism>
<dbReference type="GO" id="GO:0044614">
    <property type="term" value="C:nuclear pore cytoplasmic filaments"/>
    <property type="evidence" value="ECO:0007669"/>
    <property type="project" value="TreeGrafter"/>
</dbReference>
<comment type="similarity">
    <text evidence="2">Belongs to the nucleoporin GLFG family.</text>
</comment>
<dbReference type="PANTHER" id="PTHR23198">
    <property type="entry name" value="NUCLEOPORIN"/>
    <property type="match status" value="1"/>
</dbReference>
<evidence type="ECO:0000256" key="5">
    <source>
        <dbReference type="ARBA" id="ARBA00022927"/>
    </source>
</evidence>
<evidence type="ECO:0000256" key="3">
    <source>
        <dbReference type="ARBA" id="ARBA00022448"/>
    </source>
</evidence>
<evidence type="ECO:0000313" key="12">
    <source>
        <dbReference type="Proteomes" id="UP001165083"/>
    </source>
</evidence>
<dbReference type="SUPFAM" id="SSF82215">
    <property type="entry name" value="C-terminal autoproteolytic domain of nucleoporin nup98"/>
    <property type="match status" value="1"/>
</dbReference>
<keyword evidence="8" id="KW-0539">Nucleus</keyword>
<keyword evidence="6" id="KW-0811">Translocation</keyword>
<evidence type="ECO:0000256" key="6">
    <source>
        <dbReference type="ARBA" id="ARBA00023010"/>
    </source>
</evidence>
<evidence type="ECO:0000259" key="10">
    <source>
        <dbReference type="PROSITE" id="PS51434"/>
    </source>
</evidence>
<keyword evidence="7" id="KW-0906">Nuclear pore complex</keyword>
<reference evidence="11" key="1">
    <citation type="submission" date="2023-04" db="EMBL/GenBank/DDBJ databases">
        <title>Phytophthora lilii NBRC 32176.</title>
        <authorList>
            <person name="Ichikawa N."/>
            <person name="Sato H."/>
            <person name="Tonouchi N."/>
        </authorList>
    </citation>
    <scope>NUCLEOTIDE SEQUENCE</scope>
    <source>
        <strain evidence="11">NBRC 32176</strain>
    </source>
</reference>
<dbReference type="GO" id="GO:0006405">
    <property type="term" value="P:RNA export from nucleus"/>
    <property type="evidence" value="ECO:0007669"/>
    <property type="project" value="TreeGrafter"/>
</dbReference>
<evidence type="ECO:0000256" key="4">
    <source>
        <dbReference type="ARBA" id="ARBA00022816"/>
    </source>
</evidence>
<keyword evidence="12" id="KW-1185">Reference proteome</keyword>
<evidence type="ECO:0000313" key="11">
    <source>
        <dbReference type="EMBL" id="GMF22638.1"/>
    </source>
</evidence>
<evidence type="ECO:0000256" key="9">
    <source>
        <dbReference type="SAM" id="MobiDB-lite"/>
    </source>
</evidence>
<feature type="compositionally biased region" description="Polar residues" evidence="9">
    <location>
        <begin position="138"/>
        <end position="174"/>
    </location>
</feature>
<feature type="compositionally biased region" description="Low complexity" evidence="9">
    <location>
        <begin position="1"/>
        <end position="15"/>
    </location>
</feature>
<proteinExistence type="inferred from homology"/>
<evidence type="ECO:0000256" key="1">
    <source>
        <dbReference type="ARBA" id="ARBA00004567"/>
    </source>
</evidence>
<dbReference type="GO" id="GO:0000973">
    <property type="term" value="P:post-transcriptional tethering of RNA polymerase II gene DNA at nuclear periphery"/>
    <property type="evidence" value="ECO:0007669"/>
    <property type="project" value="TreeGrafter"/>
</dbReference>
<dbReference type="PROSITE" id="PS51434">
    <property type="entry name" value="NUP_C"/>
    <property type="match status" value="1"/>
</dbReference>
<dbReference type="AlphaFoldDB" id="A0A9W6TXY7"/>
<dbReference type="InterPro" id="IPR036903">
    <property type="entry name" value="Nup98_auto-Pept-S59_dom_sf"/>
</dbReference>
<dbReference type="GO" id="GO:0051028">
    <property type="term" value="P:mRNA transport"/>
    <property type="evidence" value="ECO:0007669"/>
    <property type="project" value="UniProtKB-KW"/>
</dbReference>
<gene>
    <name evidence="11" type="ORF">Plil01_000906000</name>
</gene>
<dbReference type="InterPro" id="IPR037665">
    <property type="entry name" value="Nucleoporin_S59-like"/>
</dbReference>
<dbReference type="GO" id="GO:0008139">
    <property type="term" value="F:nuclear localization sequence binding"/>
    <property type="evidence" value="ECO:0007669"/>
    <property type="project" value="TreeGrafter"/>
</dbReference>
<dbReference type="Pfam" id="PF04096">
    <property type="entry name" value="Nucleoporin2"/>
    <property type="match status" value="1"/>
</dbReference>
<accession>A0A9W6TXY7</accession>
<dbReference type="GO" id="GO:0017056">
    <property type="term" value="F:structural constituent of nuclear pore"/>
    <property type="evidence" value="ECO:0007669"/>
    <property type="project" value="InterPro"/>
</dbReference>
<feature type="domain" description="Peptidase S59" evidence="10">
    <location>
        <begin position="644"/>
        <end position="774"/>
    </location>
</feature>
<feature type="compositionally biased region" description="Polar residues" evidence="9">
    <location>
        <begin position="395"/>
        <end position="405"/>
    </location>
</feature>
<dbReference type="Proteomes" id="UP001165083">
    <property type="component" value="Unassembled WGS sequence"/>
</dbReference>
<sequence length="774" mass="79984">MAFSASSMPAASSGAFGSGSSFGGDSVPSFGASTSSFGGKAPAFGGGFGSTPVVGSKAPAFGSNVGGFGSTAVDGSASASRTFGRSAHAFTSSRGVGVVDNASDPFGRVEDTLQCFARNGTVSASARWSPPKMPSRPLFQSTTSTPSQSLFGPSTPQPTRSLFGSSGSSAPTFGTGRTTVSGGGFTFGASPTNTFTPSANSNPSFGAASVGLGRDASSSKSASLFGSTSSSTAFASSTAKPPLAPSSNPFAVSISNGAFTKTPASSFTPKPTNPFTISTAKPLSELKSYSFGDTAAKQSKNYGGNPFASKYGLGSNVNPFAANVAPSSTVNPFAAKVSPSATVNPFSVRRSPGAGKNPFAAPASACWKPTGSASAKFKTGLRSSTGSKASPWGTHRQQTHSTNIDWTGWKEMGKLAQPNAKNSSSLPAVSSSEENISPPSSDSSSSHPSTTSNTLVASPDVNPYGSGSFGLGLVELKVKTAIANPPELNILNALQPVAVTSTQLHQQPSPRFAARLGLARQPLQRLSVRPVQPRFPSCTVPAKALSAQPKFPQADPFRFRSAFSRLAISKRNVRVRVQPSETLVSTTANSVSEFVSKENAGDEAEAPTEVVSAVKSARSPVLHVSAEEQYGKETPSPLCPVLLNDEYFTEPSVNNLQLLNEEELARVENFVVGRHGCGKISFVGAVDVRGLQLDELVAFSKGEVIVYPNDQAKPEAGCGLNKPAIVCLHGIFAGGNESYKDFLGRLESHTQALGATFIGYDEELQAWSFRVEHF</sequence>
<evidence type="ECO:0000256" key="2">
    <source>
        <dbReference type="ARBA" id="ARBA00008926"/>
    </source>
</evidence>
<keyword evidence="3" id="KW-0813">Transport</keyword>
<dbReference type="GO" id="GO:0006606">
    <property type="term" value="P:protein import into nucleus"/>
    <property type="evidence" value="ECO:0007669"/>
    <property type="project" value="TreeGrafter"/>
</dbReference>
<feature type="region of interest" description="Disordered" evidence="9">
    <location>
        <begin position="374"/>
        <end position="461"/>
    </location>
</feature>
<evidence type="ECO:0000256" key="7">
    <source>
        <dbReference type="ARBA" id="ARBA00023132"/>
    </source>
</evidence>
<protein>
    <submittedName>
        <fullName evidence="11">Unnamed protein product</fullName>
    </submittedName>
</protein>
<feature type="compositionally biased region" description="Low complexity" evidence="9">
    <location>
        <begin position="423"/>
        <end position="454"/>
    </location>
</feature>
<dbReference type="EMBL" id="BSXW01000447">
    <property type="protein sequence ID" value="GMF22638.1"/>
    <property type="molecule type" value="Genomic_DNA"/>
</dbReference>
<dbReference type="PANTHER" id="PTHR23198:SF6">
    <property type="entry name" value="NUCLEAR PORE COMPLEX PROTEIN NUP98-NUP96"/>
    <property type="match status" value="1"/>
</dbReference>
<keyword evidence="5" id="KW-0653">Protein transport</keyword>
<dbReference type="InterPro" id="IPR007230">
    <property type="entry name" value="Nup98_auto-Pept-S59_dom"/>
</dbReference>
<comment type="caution">
    <text evidence="11">The sequence shown here is derived from an EMBL/GenBank/DDBJ whole genome shotgun (WGS) entry which is preliminary data.</text>
</comment>
<keyword evidence="4" id="KW-0509">mRNA transport</keyword>
<dbReference type="GO" id="GO:0003723">
    <property type="term" value="F:RNA binding"/>
    <property type="evidence" value="ECO:0007669"/>
    <property type="project" value="TreeGrafter"/>
</dbReference>
<feature type="region of interest" description="Disordered" evidence="9">
    <location>
        <begin position="1"/>
        <end position="21"/>
    </location>
</feature>
<dbReference type="OrthoDB" id="128574at2759"/>
<dbReference type="Gene3D" id="3.30.1610.10">
    <property type="entry name" value="Peptidase S59, nucleoporin"/>
    <property type="match status" value="1"/>
</dbReference>
<dbReference type="GO" id="GO:0034398">
    <property type="term" value="P:telomere tethering at nuclear periphery"/>
    <property type="evidence" value="ECO:0007669"/>
    <property type="project" value="TreeGrafter"/>
</dbReference>
<evidence type="ECO:0000256" key="8">
    <source>
        <dbReference type="ARBA" id="ARBA00023242"/>
    </source>
</evidence>